<evidence type="ECO:0008006" key="3">
    <source>
        <dbReference type="Google" id="ProtNLM"/>
    </source>
</evidence>
<accession>A0A853AGQ6</accession>
<dbReference type="EMBL" id="JACCFJ010000001">
    <property type="protein sequence ID" value="NYI81503.1"/>
    <property type="molecule type" value="Genomic_DNA"/>
</dbReference>
<organism evidence="1 2">
    <name type="scientific">Saccharopolyspora hordei</name>
    <dbReference type="NCBI Taxonomy" id="1838"/>
    <lineage>
        <taxon>Bacteria</taxon>
        <taxon>Bacillati</taxon>
        <taxon>Actinomycetota</taxon>
        <taxon>Actinomycetes</taxon>
        <taxon>Pseudonocardiales</taxon>
        <taxon>Pseudonocardiaceae</taxon>
        <taxon>Saccharopolyspora</taxon>
    </lineage>
</organism>
<gene>
    <name evidence="1" type="ORF">HNR68_000133</name>
</gene>
<dbReference type="Proteomes" id="UP000587002">
    <property type="component" value="Unassembled WGS sequence"/>
</dbReference>
<evidence type="ECO:0000313" key="1">
    <source>
        <dbReference type="EMBL" id="NYI81503.1"/>
    </source>
</evidence>
<keyword evidence="2" id="KW-1185">Reference proteome</keyword>
<proteinExistence type="predicted"/>
<evidence type="ECO:0000313" key="2">
    <source>
        <dbReference type="Proteomes" id="UP000587002"/>
    </source>
</evidence>
<reference evidence="1 2" key="1">
    <citation type="submission" date="2020-07" db="EMBL/GenBank/DDBJ databases">
        <title>Sequencing the genomes of 1000 actinobacteria strains.</title>
        <authorList>
            <person name="Klenk H.-P."/>
        </authorList>
    </citation>
    <scope>NUCLEOTIDE SEQUENCE [LARGE SCALE GENOMIC DNA]</scope>
    <source>
        <strain evidence="1 2">DSM 44065</strain>
    </source>
</reference>
<sequence>MSASTSAAAHRTAERTSWVVRALLAALLVAGAVLAGSTDAHSAAPPQEPCPDGSFCVYTGKDFTGQRHDVSVHSSTFAMEQCVTLEHEGEALSFVNNTDHPVTAYQDPHCDSDADFTTYPAKTHAPQPPFVIRAVKVWSH</sequence>
<name>A0A853AGQ6_9PSEU</name>
<protein>
    <recommendedName>
        <fullName evidence="3">Peptidase inhibitor family I36 protein</fullName>
    </recommendedName>
</protein>
<dbReference type="AlphaFoldDB" id="A0A853AGQ6"/>
<dbReference type="RefSeq" id="WP_179716577.1">
    <property type="nucleotide sequence ID" value="NZ_BAABFH010000001.1"/>
</dbReference>
<comment type="caution">
    <text evidence="1">The sequence shown here is derived from an EMBL/GenBank/DDBJ whole genome shotgun (WGS) entry which is preliminary data.</text>
</comment>
<dbReference type="Pfam" id="PF03995">
    <property type="entry name" value="Inhibitor_I36"/>
    <property type="match status" value="1"/>
</dbReference>